<dbReference type="GO" id="GO:0005886">
    <property type="term" value="C:plasma membrane"/>
    <property type="evidence" value="ECO:0007669"/>
    <property type="project" value="UniProtKB-SubCell"/>
</dbReference>
<dbReference type="GO" id="GO:0006811">
    <property type="term" value="P:monoatomic ion transport"/>
    <property type="evidence" value="ECO:0007669"/>
    <property type="project" value="UniProtKB-KW"/>
</dbReference>
<name>A0A8D8WRK2_9HEMI</name>
<dbReference type="InterPro" id="IPR008509">
    <property type="entry name" value="MOT2/MFSD5"/>
</dbReference>
<feature type="transmembrane region" description="Helical" evidence="12">
    <location>
        <begin position="12"/>
        <end position="29"/>
    </location>
</feature>
<dbReference type="AlphaFoldDB" id="A0A8D8WRK2"/>
<evidence type="ECO:0000256" key="11">
    <source>
        <dbReference type="ARBA" id="ARBA00032555"/>
    </source>
</evidence>
<keyword evidence="5" id="KW-1003">Cell membrane</keyword>
<feature type="transmembrane region" description="Helical" evidence="12">
    <location>
        <begin position="131"/>
        <end position="153"/>
    </location>
</feature>
<evidence type="ECO:0000256" key="5">
    <source>
        <dbReference type="ARBA" id="ARBA00022475"/>
    </source>
</evidence>
<feature type="transmembrane region" description="Helical" evidence="12">
    <location>
        <begin position="345"/>
        <end position="365"/>
    </location>
</feature>
<feature type="transmembrane region" description="Helical" evidence="12">
    <location>
        <begin position="319"/>
        <end position="339"/>
    </location>
</feature>
<feature type="transmembrane region" description="Helical" evidence="12">
    <location>
        <begin position="415"/>
        <end position="437"/>
    </location>
</feature>
<comment type="function">
    <text evidence="1">Mediates high-affinity intracellular uptake of the rare oligo-element molybdenum.</text>
</comment>
<organism evidence="13">
    <name type="scientific">Cacopsylla melanoneura</name>
    <dbReference type="NCBI Taxonomy" id="428564"/>
    <lineage>
        <taxon>Eukaryota</taxon>
        <taxon>Metazoa</taxon>
        <taxon>Ecdysozoa</taxon>
        <taxon>Arthropoda</taxon>
        <taxon>Hexapoda</taxon>
        <taxon>Insecta</taxon>
        <taxon>Pterygota</taxon>
        <taxon>Neoptera</taxon>
        <taxon>Paraneoptera</taxon>
        <taxon>Hemiptera</taxon>
        <taxon>Sternorrhyncha</taxon>
        <taxon>Psylloidea</taxon>
        <taxon>Psyllidae</taxon>
        <taxon>Psyllinae</taxon>
        <taxon>Cacopsylla</taxon>
    </lineage>
</organism>
<proteinExistence type="predicted"/>
<evidence type="ECO:0000256" key="8">
    <source>
        <dbReference type="ARBA" id="ARBA00023065"/>
    </source>
</evidence>
<dbReference type="PANTHER" id="PTHR23516:SF1">
    <property type="entry name" value="MOLYBDATE-ANION TRANSPORTER"/>
    <property type="match status" value="1"/>
</dbReference>
<evidence type="ECO:0000256" key="12">
    <source>
        <dbReference type="SAM" id="Phobius"/>
    </source>
</evidence>
<feature type="transmembrane region" description="Helical" evidence="12">
    <location>
        <begin position="106"/>
        <end position="125"/>
    </location>
</feature>
<dbReference type="SUPFAM" id="SSF103473">
    <property type="entry name" value="MFS general substrate transporter"/>
    <property type="match status" value="1"/>
</dbReference>
<evidence type="ECO:0000256" key="1">
    <source>
        <dbReference type="ARBA" id="ARBA00003019"/>
    </source>
</evidence>
<feature type="transmembrane region" description="Helical" evidence="12">
    <location>
        <begin position="386"/>
        <end position="403"/>
    </location>
</feature>
<feature type="transmembrane region" description="Helical" evidence="12">
    <location>
        <begin position="41"/>
        <end position="58"/>
    </location>
</feature>
<dbReference type="GO" id="GO:0015098">
    <property type="term" value="F:molybdate ion transmembrane transporter activity"/>
    <property type="evidence" value="ECO:0007669"/>
    <property type="project" value="InterPro"/>
</dbReference>
<keyword evidence="6 12" id="KW-0812">Transmembrane</keyword>
<feature type="transmembrane region" description="Helical" evidence="12">
    <location>
        <begin position="252"/>
        <end position="274"/>
    </location>
</feature>
<evidence type="ECO:0000256" key="6">
    <source>
        <dbReference type="ARBA" id="ARBA00022692"/>
    </source>
</evidence>
<dbReference type="Pfam" id="PF05631">
    <property type="entry name" value="MFS_5"/>
    <property type="match status" value="1"/>
</dbReference>
<evidence type="ECO:0000256" key="3">
    <source>
        <dbReference type="ARBA" id="ARBA00021242"/>
    </source>
</evidence>
<comment type="subcellular location">
    <subcellularLocation>
        <location evidence="2">Cell membrane</location>
        <topology evidence="2">Multi-pass membrane protein</topology>
    </subcellularLocation>
</comment>
<evidence type="ECO:0000256" key="9">
    <source>
        <dbReference type="ARBA" id="ARBA00023136"/>
    </source>
</evidence>
<evidence type="ECO:0000256" key="7">
    <source>
        <dbReference type="ARBA" id="ARBA00022989"/>
    </source>
</evidence>
<evidence type="ECO:0000256" key="2">
    <source>
        <dbReference type="ARBA" id="ARBA00004651"/>
    </source>
</evidence>
<feature type="transmembrane region" description="Helical" evidence="12">
    <location>
        <begin position="174"/>
        <end position="193"/>
    </location>
</feature>
<keyword evidence="4" id="KW-0813">Transport</keyword>
<keyword evidence="8" id="KW-0406">Ion transport</keyword>
<protein>
    <recommendedName>
        <fullName evidence="3">Molybdate-anion transporter</fullName>
    </recommendedName>
    <alternativeName>
        <fullName evidence="10">Major facilitator superfamily domain-containing protein 5</fullName>
    </alternativeName>
    <alternativeName>
        <fullName evidence="11">Molybdate transporter 2 homolog</fullName>
    </alternativeName>
</protein>
<feature type="transmembrane region" description="Helical" evidence="12">
    <location>
        <begin position="78"/>
        <end position="99"/>
    </location>
</feature>
<reference evidence="13" key="1">
    <citation type="submission" date="2021-05" db="EMBL/GenBank/DDBJ databases">
        <authorList>
            <person name="Alioto T."/>
            <person name="Alioto T."/>
            <person name="Gomez Garrido J."/>
        </authorList>
    </citation>
    <scope>NUCLEOTIDE SEQUENCE</scope>
</reference>
<evidence type="ECO:0000313" key="13">
    <source>
        <dbReference type="EMBL" id="CAG6669928.1"/>
    </source>
</evidence>
<feature type="transmembrane region" description="Helical" evidence="12">
    <location>
        <begin position="286"/>
        <end position="307"/>
    </location>
</feature>
<evidence type="ECO:0000256" key="4">
    <source>
        <dbReference type="ARBA" id="ARBA00022448"/>
    </source>
</evidence>
<accession>A0A8D8WRK2</accession>
<dbReference type="InterPro" id="IPR036259">
    <property type="entry name" value="MFS_trans_sf"/>
</dbReference>
<keyword evidence="7 12" id="KW-1133">Transmembrane helix</keyword>
<keyword evidence="9 12" id="KW-0472">Membrane</keyword>
<dbReference type="CDD" id="cd17487">
    <property type="entry name" value="MFS_MFSD5_like"/>
    <property type="match status" value="1"/>
</dbReference>
<dbReference type="Gene3D" id="1.20.1250.20">
    <property type="entry name" value="MFS general substrate transporter like domains"/>
    <property type="match status" value="1"/>
</dbReference>
<dbReference type="EMBL" id="HBUF01222268">
    <property type="protein sequence ID" value="CAG6669928.1"/>
    <property type="molecule type" value="Transcribed_RNA"/>
</dbReference>
<sequence length="459" mass="52106">MVLNYQYYEQAPIILIIIAFIFIKMIASDKTETTNIEFKKLQINYFIPFFLATFADWIQGPYVYKVYKDYGYDEKNIALLYIAGFASSMVFGTVVGSVADKFGRKLICMLYGIAYSICCLTKFSPDFYTLLYGRVFGGIATSILFSGFESWYVNEHLHFYMFPVEWLNFTFARATFGSGLFAIVSGFIAHIFADTLDFGAISPFAVAVPFLMGTSVYIFFKWDEHYDPKANKSTLLSSSMFSSLKFLFSDPCLFTLGIVQSIYEGIMYTFIFAWTPVLEVLSPPLGLVFSCFMISLMIGSKIYSIMISKYFTPESMLSVTLYTSTFSIAIITVLTSSALDSYRFLSTNLCFVAFLFYEVSVGMYCPVTGYLRGRIIPEKARATITNWLRVPTNMITCFTLIFIKNEDAEGSKLRAIHSVFVVCTLCLVLCLVMTFCFKKLYVEKKFSSDSNKDIQLNAS</sequence>
<feature type="transmembrane region" description="Helical" evidence="12">
    <location>
        <begin position="199"/>
        <end position="220"/>
    </location>
</feature>
<evidence type="ECO:0000256" key="10">
    <source>
        <dbReference type="ARBA" id="ARBA00030646"/>
    </source>
</evidence>
<dbReference type="PANTHER" id="PTHR23516">
    <property type="entry name" value="SAM (S-ADENOSYL METHIONINE) TRANSPORTER"/>
    <property type="match status" value="1"/>
</dbReference>